<reference evidence="1" key="1">
    <citation type="submission" date="2014-11" db="EMBL/GenBank/DDBJ databases">
        <authorList>
            <person name="Amaro Gonzalez C."/>
        </authorList>
    </citation>
    <scope>NUCLEOTIDE SEQUENCE</scope>
</reference>
<dbReference type="AlphaFoldDB" id="A0A0E9TSA6"/>
<name>A0A0E9TSA6_ANGAN</name>
<proteinExistence type="predicted"/>
<accession>A0A0E9TSA6</accession>
<reference evidence="1" key="2">
    <citation type="journal article" date="2015" name="Fish Shellfish Immunol.">
        <title>Early steps in the European eel (Anguilla anguilla)-Vibrio vulnificus interaction in the gills: Role of the RtxA13 toxin.</title>
        <authorList>
            <person name="Callol A."/>
            <person name="Pajuelo D."/>
            <person name="Ebbesson L."/>
            <person name="Teles M."/>
            <person name="MacKenzie S."/>
            <person name="Amaro C."/>
        </authorList>
    </citation>
    <scope>NUCLEOTIDE SEQUENCE</scope>
</reference>
<dbReference type="EMBL" id="GBXM01051978">
    <property type="protein sequence ID" value="JAH56599.1"/>
    <property type="molecule type" value="Transcribed_RNA"/>
</dbReference>
<evidence type="ECO:0000313" key="1">
    <source>
        <dbReference type="EMBL" id="JAH56599.1"/>
    </source>
</evidence>
<organism evidence="1">
    <name type="scientific">Anguilla anguilla</name>
    <name type="common">European freshwater eel</name>
    <name type="synonym">Muraena anguilla</name>
    <dbReference type="NCBI Taxonomy" id="7936"/>
    <lineage>
        <taxon>Eukaryota</taxon>
        <taxon>Metazoa</taxon>
        <taxon>Chordata</taxon>
        <taxon>Craniata</taxon>
        <taxon>Vertebrata</taxon>
        <taxon>Euteleostomi</taxon>
        <taxon>Actinopterygii</taxon>
        <taxon>Neopterygii</taxon>
        <taxon>Teleostei</taxon>
        <taxon>Anguilliformes</taxon>
        <taxon>Anguillidae</taxon>
        <taxon>Anguilla</taxon>
    </lineage>
</organism>
<sequence length="30" mass="3372">MVSLCHHTRALDLHEACSSNPMPYSTLTQQ</sequence>
<protein>
    <submittedName>
        <fullName evidence="1">Uncharacterized protein</fullName>
    </submittedName>
</protein>